<organism evidence="1 2">
    <name type="scientific">Carpediemonas membranifera</name>
    <dbReference type="NCBI Taxonomy" id="201153"/>
    <lineage>
        <taxon>Eukaryota</taxon>
        <taxon>Metamonada</taxon>
        <taxon>Carpediemonas-like organisms</taxon>
        <taxon>Carpediemonas</taxon>
    </lineage>
</organism>
<evidence type="ECO:0000313" key="2">
    <source>
        <dbReference type="Proteomes" id="UP000717585"/>
    </source>
</evidence>
<accession>A0A8J6B9L0</accession>
<sequence length="124" mass="13530">MDLLDQSGVVGSFYFYNTSTDSFNVPKANDAAFVHEGKDRFSFGYDEKPVLGENSANASKIADDAAFNWLAKHGKRPIRAPVREQGGFSEDVVLPHSNVRASGRLGAEEDLDPFSHLDVINGIV</sequence>
<dbReference type="AlphaFoldDB" id="A0A8J6B9L0"/>
<dbReference type="EMBL" id="JAHDYR010000007">
    <property type="protein sequence ID" value="KAG9396059.1"/>
    <property type="molecule type" value="Genomic_DNA"/>
</dbReference>
<name>A0A8J6B9L0_9EUKA</name>
<dbReference type="Proteomes" id="UP000717585">
    <property type="component" value="Unassembled WGS sequence"/>
</dbReference>
<keyword evidence="2" id="KW-1185">Reference proteome</keyword>
<reference evidence="1" key="1">
    <citation type="submission" date="2021-05" db="EMBL/GenBank/DDBJ databases">
        <title>A free-living protist that lacks canonical eukaryotic 1 DNA replication and segregation systems.</title>
        <authorList>
            <person name="Salas-Leiva D.E."/>
            <person name="Tromer E.C."/>
            <person name="Curtis B.A."/>
            <person name="Jerlstrom-Hultqvist J."/>
            <person name="Kolisko M."/>
            <person name="Yi Z."/>
            <person name="Salas-Leiva J.S."/>
            <person name="Gallot-Lavallee L."/>
            <person name="Kops G.J.P.L."/>
            <person name="Archibald J.M."/>
            <person name="Simpson A.G.B."/>
            <person name="Roger A.J."/>
        </authorList>
    </citation>
    <scope>NUCLEOTIDE SEQUENCE</scope>
    <source>
        <strain evidence="1">BICM</strain>
    </source>
</reference>
<comment type="caution">
    <text evidence="1">The sequence shown here is derived from an EMBL/GenBank/DDBJ whole genome shotgun (WGS) entry which is preliminary data.</text>
</comment>
<evidence type="ECO:0000313" key="1">
    <source>
        <dbReference type="EMBL" id="KAG9396059.1"/>
    </source>
</evidence>
<gene>
    <name evidence="1" type="ORF">J8273_2411</name>
</gene>
<proteinExistence type="predicted"/>
<protein>
    <submittedName>
        <fullName evidence="1">Uncharacterized protein</fullName>
    </submittedName>
</protein>